<dbReference type="Proteomes" id="UP001201549">
    <property type="component" value="Unassembled WGS sequence"/>
</dbReference>
<gene>
    <name evidence="1" type="ORF">L9G74_19460</name>
</gene>
<evidence type="ECO:0000313" key="2">
    <source>
        <dbReference type="Proteomes" id="UP001201549"/>
    </source>
</evidence>
<dbReference type="Pfam" id="PF11333">
    <property type="entry name" value="DUF3135"/>
    <property type="match status" value="1"/>
</dbReference>
<accession>A0ABT2FQM6</accession>
<proteinExistence type="predicted"/>
<reference evidence="2" key="1">
    <citation type="submission" date="2023-07" db="EMBL/GenBank/DDBJ databases">
        <title>Shewanella mangrovi sp. nov., an acetaldehyde- degrading bacterium isolated from mangrove sediment.</title>
        <authorList>
            <person name="Liu Y."/>
        </authorList>
    </citation>
    <scope>NUCLEOTIDE SEQUENCE [LARGE SCALE GENOMIC DNA]</scope>
    <source>
        <strain evidence="2">C32</strain>
    </source>
</reference>
<comment type="caution">
    <text evidence="1">The sequence shown here is derived from an EMBL/GenBank/DDBJ whole genome shotgun (WGS) entry which is preliminary data.</text>
</comment>
<organism evidence="1 2">
    <name type="scientific">Shewanella electrica</name>
    <dbReference type="NCBI Taxonomy" id="515560"/>
    <lineage>
        <taxon>Bacteria</taxon>
        <taxon>Pseudomonadati</taxon>
        <taxon>Pseudomonadota</taxon>
        <taxon>Gammaproteobacteria</taxon>
        <taxon>Alteromonadales</taxon>
        <taxon>Shewanellaceae</taxon>
        <taxon>Shewanella</taxon>
    </lineage>
</organism>
<sequence length="103" mass="11890">MAELPDFDTLMWMAQHSPAELDQLQQNLSEELISNAGKNAWQLRAVNQHLTHKLARCSNPYQRCITTVTLMRNKFDSLAQVLQDPEHFRNNVAQVLPFKRKSA</sequence>
<evidence type="ECO:0000313" key="1">
    <source>
        <dbReference type="EMBL" id="MCS4558620.1"/>
    </source>
</evidence>
<keyword evidence="2" id="KW-1185">Reference proteome</keyword>
<dbReference type="EMBL" id="JAKOGG010000024">
    <property type="protein sequence ID" value="MCS4558620.1"/>
    <property type="molecule type" value="Genomic_DNA"/>
</dbReference>
<protein>
    <submittedName>
        <fullName evidence="1">DUF3135 domain-containing protein</fullName>
    </submittedName>
</protein>
<name>A0ABT2FQM6_9GAMM</name>
<dbReference type="InterPro" id="IPR021482">
    <property type="entry name" value="DUF3135"/>
</dbReference>
<dbReference type="RefSeq" id="WP_238898438.1">
    <property type="nucleotide sequence ID" value="NZ_JAKOGG010000024.1"/>
</dbReference>